<dbReference type="EMBL" id="JAWRVG010000009">
    <property type="protein sequence ID" value="KAK4078311.1"/>
    <property type="molecule type" value="Genomic_DNA"/>
</dbReference>
<sequence>MDAFKSFAAGSEAMKKLKNITLGSMGTLKDIVFNPDARESLETFVLSSGVFEVIKDIMDDPKAMEAFDGAVIEQLDATNSSLPASHQTMLFDDAGTYLYERYNSTKLILHLEKAIQITQRAIEISPLDDEHLPQRLYALITYLVSKYEHTKNLGDLNSIIDITREFINTIMPDHRCYPLGFTLLASLLRYRFSQTADATDIDEAVYLGQDALNAALLKNSSRAENSVSINDSVLIYTQCGKNMKAKYSITKSTRDLEEAIYMFYASAENCYEDNLLLAQCLEDLGTCLVSKGLLTRALPDIDAAIVVLQEAVRITPTDHSSRSKLLCYLAGLHHDKFLITDATTILSDAIYWCREALNNIPLDDPLRDNLVSFLAFFLAERCNRTLAFDDIEESVSLFREIINTAGCSAGQLRRTDFLMRFSKSLFARFQYTGTISDLDESIQNLRDAVSEASCDLETRPLCLANLSSYLHQRYVIFKGISDLEESIRLQREAAECVSLASRYRPGILLSLGARLMTRSKRTHEIGDLNEAIAIFQSNFDTDSMGNSRRAALASLASALDDRYLYSGEIADLTEAILVSREAVRVSSGLSKQMDNSHNLSTYLWRRHESTGQLADLEEAIRVSQNAIDPVMINHPHRAGHLIHLGQLLRHKFARAKAIKSFIMFFVMKKLDLVPDLYCLKTITTCKQYGLYLEPLLSGLNLEQLLNEINIVGSLDITLPSPDEIELELSGAINIEHLLDEKKLDDLLHHLIQERFLARLEGIIDFKLTDVDTMAVIQNARQCFIDALYHEPADVLTRFQAGREAMLSPDFLEEPKAYDIARYTIDFIPLLTSRSLQNSDKQHVLAKVVGTSSRAAAIALHTLSVDRGPIAAVECLETGRGVIGRAVFEQYDLKSLEKYHPDLAHSFLVLRDRYDQSAPRHPVLEINKSIMEAEIEDNRRHRSEKDFTNLLDTIRAKMNFEHFLLPASEIDMLQAATFGPIVILNWSTFRCDALVIGQSGLRSIPLPQLSGDFVSETLTNVHSKDPESLETLSWLWDNAVGPVLDALGFTSTPSDGCWPHIWWIPTGPLIKLPLHAAGHHLRRSGETTLDRVISSYATSVKAIIQSRKRSAPVAAKPLSLVAVAMDKTEGFAPLLHANREVDAVLDILESKADCRRPQQLKTDVMSAIENCQIFHFAGHGRTHPTDPLQSALLLADWQDEPFTVASLLETNLGLNSPFLAYLSACGTGQILNDHAADESIHLVSACQLAGFRHVIGTLWSVDDELCVDMAEMVYKSLCKGFEDESVSWALHGAVRTLRDRWVDALDQRSRSEDRAADGLREGRHAQLDEEEELGRPLWIPYVHYGA</sequence>
<organism evidence="2 3">
    <name type="scientific">Trichoderma aggressivum f. europaeum</name>
    <dbReference type="NCBI Taxonomy" id="173218"/>
    <lineage>
        <taxon>Eukaryota</taxon>
        <taxon>Fungi</taxon>
        <taxon>Dikarya</taxon>
        <taxon>Ascomycota</taxon>
        <taxon>Pezizomycotina</taxon>
        <taxon>Sordariomycetes</taxon>
        <taxon>Hypocreomycetidae</taxon>
        <taxon>Hypocreales</taxon>
        <taxon>Hypocreaceae</taxon>
        <taxon>Trichoderma</taxon>
    </lineage>
</organism>
<evidence type="ECO:0000313" key="3">
    <source>
        <dbReference type="Proteomes" id="UP001273209"/>
    </source>
</evidence>
<dbReference type="Gene3D" id="1.25.40.10">
    <property type="entry name" value="Tetratricopeptide repeat domain"/>
    <property type="match status" value="1"/>
</dbReference>
<keyword evidence="3" id="KW-1185">Reference proteome</keyword>
<feature type="domain" description="CHAT" evidence="1">
    <location>
        <begin position="1029"/>
        <end position="1298"/>
    </location>
</feature>
<proteinExistence type="predicted"/>
<gene>
    <name evidence="2" type="ORF">Triagg1_3327</name>
</gene>
<dbReference type="PANTHER" id="PTHR19959:SF119">
    <property type="entry name" value="FUNGAL LIPASE-LIKE DOMAIN-CONTAINING PROTEIN"/>
    <property type="match status" value="1"/>
</dbReference>
<dbReference type="GeneID" id="87917512"/>
<evidence type="ECO:0000313" key="2">
    <source>
        <dbReference type="EMBL" id="KAK4078311.1"/>
    </source>
</evidence>
<reference evidence="2" key="1">
    <citation type="submission" date="2023-11" db="EMBL/GenBank/DDBJ databases">
        <title>The genome sequences of three competitors of mushroom-forming fungi.</title>
        <authorList>
            <person name="Beijen E."/>
            <person name="Ohm R.A."/>
        </authorList>
    </citation>
    <scope>NUCLEOTIDE SEQUENCE</scope>
    <source>
        <strain evidence="2">CBS 100526</strain>
    </source>
</reference>
<protein>
    <recommendedName>
        <fullName evidence="1">CHAT domain-containing protein</fullName>
    </recommendedName>
</protein>
<evidence type="ECO:0000259" key="1">
    <source>
        <dbReference type="Pfam" id="PF12770"/>
    </source>
</evidence>
<comment type="caution">
    <text evidence="2">The sequence shown here is derived from an EMBL/GenBank/DDBJ whole genome shotgun (WGS) entry which is preliminary data.</text>
</comment>
<dbReference type="InterPro" id="IPR024983">
    <property type="entry name" value="CHAT_dom"/>
</dbReference>
<dbReference type="Proteomes" id="UP001273209">
    <property type="component" value="Unassembled WGS sequence"/>
</dbReference>
<accession>A0AAE1M778</accession>
<dbReference type="InterPro" id="IPR011990">
    <property type="entry name" value="TPR-like_helical_dom_sf"/>
</dbReference>
<dbReference type="Pfam" id="PF12770">
    <property type="entry name" value="CHAT"/>
    <property type="match status" value="1"/>
</dbReference>
<name>A0AAE1M778_9HYPO</name>
<dbReference type="PANTHER" id="PTHR19959">
    <property type="entry name" value="KINESIN LIGHT CHAIN"/>
    <property type="match status" value="1"/>
</dbReference>
<dbReference type="RefSeq" id="XP_062757851.1">
    <property type="nucleotide sequence ID" value="XM_062897607.1"/>
</dbReference>